<dbReference type="Proteomes" id="UP000070501">
    <property type="component" value="Unassembled WGS sequence"/>
</dbReference>
<sequence>MATSIPTQIAETIQTAHIQRNPSPRHDLNPSTAASARVPVSLDSSNHEVLSDDDDIDLDVYSGDDDDDEDDDIPVSVLRPRARRTDFPPMPDLRFEQSYLNSIAKAQSWQGVAWITFRDQMIMPFTQGILYNLAICGFQHWKRTAQVSGNSYGARLRRWWYQVNNWPVPKDPKGRRG</sequence>
<organism evidence="2 3">
    <name type="scientific">Microdochium bolleyi</name>
    <dbReference type="NCBI Taxonomy" id="196109"/>
    <lineage>
        <taxon>Eukaryota</taxon>
        <taxon>Fungi</taxon>
        <taxon>Dikarya</taxon>
        <taxon>Ascomycota</taxon>
        <taxon>Pezizomycotina</taxon>
        <taxon>Sordariomycetes</taxon>
        <taxon>Xylariomycetidae</taxon>
        <taxon>Xylariales</taxon>
        <taxon>Microdochiaceae</taxon>
        <taxon>Microdochium</taxon>
    </lineage>
</organism>
<evidence type="ECO:0000313" key="2">
    <source>
        <dbReference type="EMBL" id="KXJ97423.1"/>
    </source>
</evidence>
<feature type="region of interest" description="Disordered" evidence="1">
    <location>
        <begin position="20"/>
        <end position="72"/>
    </location>
</feature>
<keyword evidence="3" id="KW-1185">Reference proteome</keyword>
<dbReference type="InterPro" id="IPR013898">
    <property type="entry name" value="Atg43"/>
</dbReference>
<dbReference type="EMBL" id="KQ964245">
    <property type="protein sequence ID" value="KXJ97423.1"/>
    <property type="molecule type" value="Genomic_DNA"/>
</dbReference>
<dbReference type="AlphaFoldDB" id="A0A136JJV3"/>
<dbReference type="GO" id="GO:0140580">
    <property type="term" value="F:mitochondrion autophagosome adaptor activity"/>
    <property type="evidence" value="ECO:0007669"/>
    <property type="project" value="InterPro"/>
</dbReference>
<feature type="compositionally biased region" description="Acidic residues" evidence="1">
    <location>
        <begin position="51"/>
        <end position="72"/>
    </location>
</feature>
<dbReference type="OrthoDB" id="2430343at2759"/>
<accession>A0A136JJV3</accession>
<dbReference type="PANTHER" id="PTHR38699:SF1">
    <property type="entry name" value="MITOPHAGY RECEPTOR ATG43"/>
    <property type="match status" value="1"/>
</dbReference>
<evidence type="ECO:0000256" key="1">
    <source>
        <dbReference type="SAM" id="MobiDB-lite"/>
    </source>
</evidence>
<evidence type="ECO:0000313" key="3">
    <source>
        <dbReference type="Proteomes" id="UP000070501"/>
    </source>
</evidence>
<gene>
    <name evidence="2" type="ORF">Micbo1qcDRAFT_156301</name>
</gene>
<name>A0A136JJV3_9PEZI</name>
<dbReference type="GO" id="GO:0000423">
    <property type="term" value="P:mitophagy"/>
    <property type="evidence" value="ECO:0007669"/>
    <property type="project" value="InterPro"/>
</dbReference>
<dbReference type="Pfam" id="PF08589">
    <property type="entry name" value="ATG43"/>
    <property type="match status" value="1"/>
</dbReference>
<dbReference type="STRING" id="196109.A0A136JJV3"/>
<proteinExistence type="predicted"/>
<protein>
    <recommendedName>
        <fullName evidence="4">DUF1770-domain-containing protein</fullName>
    </recommendedName>
</protein>
<reference evidence="3" key="1">
    <citation type="submission" date="2016-02" db="EMBL/GenBank/DDBJ databases">
        <title>Draft genome sequence of Microdochium bolleyi, a fungal endophyte of beachgrass.</title>
        <authorList>
            <consortium name="DOE Joint Genome Institute"/>
            <person name="David A.S."/>
            <person name="May G."/>
            <person name="Haridas S."/>
            <person name="Lim J."/>
            <person name="Wang M."/>
            <person name="Labutti K."/>
            <person name="Lipzen A."/>
            <person name="Barry K."/>
            <person name="Grigoriev I.V."/>
        </authorList>
    </citation>
    <scope>NUCLEOTIDE SEQUENCE [LARGE SCALE GENOMIC DNA]</scope>
    <source>
        <strain evidence="3">J235TASD1</strain>
    </source>
</reference>
<evidence type="ECO:0008006" key="4">
    <source>
        <dbReference type="Google" id="ProtNLM"/>
    </source>
</evidence>
<dbReference type="PANTHER" id="PTHR38699">
    <property type="entry name" value="CHROMOSOME 1, WHOLE GENOME SHOTGUN SEQUENCE"/>
    <property type="match status" value="1"/>
</dbReference>
<dbReference type="InParanoid" id="A0A136JJV3"/>